<dbReference type="AlphaFoldDB" id="A0A1F5PXP8"/>
<comment type="caution">
    <text evidence="1">The sequence shown here is derived from an EMBL/GenBank/DDBJ whole genome shotgun (WGS) entry which is preliminary data.</text>
</comment>
<proteinExistence type="predicted"/>
<protein>
    <submittedName>
        <fullName evidence="1">Uncharacterized protein</fullName>
    </submittedName>
</protein>
<gene>
    <name evidence="1" type="ORF">A3B10_00580</name>
</gene>
<reference evidence="1 2" key="1">
    <citation type="journal article" date="2016" name="Nat. Commun.">
        <title>Thousands of microbial genomes shed light on interconnected biogeochemical processes in an aquifer system.</title>
        <authorList>
            <person name="Anantharaman K."/>
            <person name="Brown C.T."/>
            <person name="Hug L.A."/>
            <person name="Sharon I."/>
            <person name="Castelle C.J."/>
            <person name="Probst A.J."/>
            <person name="Thomas B.C."/>
            <person name="Singh A."/>
            <person name="Wilkins M.J."/>
            <person name="Karaoz U."/>
            <person name="Brodie E.L."/>
            <person name="Williams K.H."/>
            <person name="Hubbard S.S."/>
            <person name="Banfield J.F."/>
        </authorList>
    </citation>
    <scope>NUCLEOTIDE SEQUENCE [LARGE SCALE GENOMIC DNA]</scope>
</reference>
<evidence type="ECO:0000313" key="1">
    <source>
        <dbReference type="EMBL" id="OGE94634.1"/>
    </source>
</evidence>
<dbReference type="Proteomes" id="UP000177281">
    <property type="component" value="Unassembled WGS sequence"/>
</dbReference>
<evidence type="ECO:0000313" key="2">
    <source>
        <dbReference type="Proteomes" id="UP000177281"/>
    </source>
</evidence>
<name>A0A1F5PXP8_9BACT</name>
<dbReference type="EMBL" id="MFFB01000012">
    <property type="protein sequence ID" value="OGE94634.1"/>
    <property type="molecule type" value="Genomic_DNA"/>
</dbReference>
<sequence>MSINLLLLYEIKDRASKVRTKTAFREFERWVKNLLQTYHDAAVEQVAKICLFSLRERFSY</sequence>
<accession>A0A1F5PXP8</accession>
<organism evidence="1 2">
    <name type="scientific">Candidatus Doudnabacteria bacterium RIFCSPLOWO2_01_FULL_44_21</name>
    <dbReference type="NCBI Taxonomy" id="1817841"/>
    <lineage>
        <taxon>Bacteria</taxon>
        <taxon>Candidatus Doudnaibacteriota</taxon>
    </lineage>
</organism>